<dbReference type="PROSITE" id="PS51257">
    <property type="entry name" value="PROKAR_LIPOPROTEIN"/>
    <property type="match status" value="1"/>
</dbReference>
<evidence type="ECO:0000313" key="3">
    <source>
        <dbReference type="Proteomes" id="UP000245667"/>
    </source>
</evidence>
<reference evidence="1 4" key="2">
    <citation type="submission" date="2020-07" db="EMBL/GenBank/DDBJ databases">
        <title>The draft genome sequence of Maribacter polysiphoniae KCTC 22021.</title>
        <authorList>
            <person name="Mu L."/>
        </authorList>
    </citation>
    <scope>NUCLEOTIDE SEQUENCE [LARGE SCALE GENOMIC DNA]</scope>
    <source>
        <strain evidence="1 4">KCTC 22021</strain>
    </source>
</reference>
<evidence type="ECO:0000313" key="1">
    <source>
        <dbReference type="EMBL" id="MBD1262929.1"/>
    </source>
</evidence>
<reference evidence="2 3" key="1">
    <citation type="submission" date="2018-05" db="EMBL/GenBank/DDBJ databases">
        <title>Genomic Encyclopedia of Archaeal and Bacterial Type Strains, Phase II (KMG-II): from individual species to whole genera.</title>
        <authorList>
            <person name="Goeker M."/>
        </authorList>
    </citation>
    <scope>NUCLEOTIDE SEQUENCE [LARGE SCALE GENOMIC DNA]</scope>
    <source>
        <strain evidence="2 3">DSM 23514</strain>
    </source>
</reference>
<comment type="caution">
    <text evidence="2">The sequence shown here is derived from an EMBL/GenBank/DDBJ whole genome shotgun (WGS) entry which is preliminary data.</text>
</comment>
<dbReference type="EMBL" id="QGGQ01000015">
    <property type="protein sequence ID" value="PWK19346.1"/>
    <property type="molecule type" value="Genomic_DNA"/>
</dbReference>
<dbReference type="Proteomes" id="UP000245667">
    <property type="component" value="Unassembled WGS sequence"/>
</dbReference>
<gene>
    <name evidence="1" type="ORF">HZY62_20225</name>
    <name evidence="2" type="ORF">LX92_04199</name>
</gene>
<name>A0A316DNK3_9FLAO</name>
<organism evidence="2 3">
    <name type="scientific">Maribacter polysiphoniae</name>
    <dbReference type="NCBI Taxonomy" id="429344"/>
    <lineage>
        <taxon>Bacteria</taxon>
        <taxon>Pseudomonadati</taxon>
        <taxon>Bacteroidota</taxon>
        <taxon>Flavobacteriia</taxon>
        <taxon>Flavobacteriales</taxon>
        <taxon>Flavobacteriaceae</taxon>
        <taxon>Maribacter</taxon>
    </lineage>
</organism>
<keyword evidence="4" id="KW-1185">Reference proteome</keyword>
<dbReference type="RefSeq" id="WP_109654727.1">
    <property type="nucleotide sequence ID" value="NZ_JACWLN010000015.1"/>
</dbReference>
<proteinExistence type="predicted"/>
<sequence length="121" mass="13555">MKRFLILTFSVFVFVVGCTDRDDELNGVQIRVKNVSALQYDSIQVGGVEMVHTNVGPDSYSDYLEYETAYTYDYISISAEGGTYVLQPIDFVGETPLPFGYYTYEIGLDAEGNVTLDFVVD</sequence>
<accession>A0A316DNK3</accession>
<protein>
    <submittedName>
        <fullName evidence="2">Uncharacterized protein</fullName>
    </submittedName>
</protein>
<dbReference type="Proteomes" id="UP000651837">
    <property type="component" value="Unassembled WGS sequence"/>
</dbReference>
<dbReference type="OrthoDB" id="980950at2"/>
<evidence type="ECO:0000313" key="2">
    <source>
        <dbReference type="EMBL" id="PWK19346.1"/>
    </source>
</evidence>
<evidence type="ECO:0000313" key="4">
    <source>
        <dbReference type="Proteomes" id="UP000651837"/>
    </source>
</evidence>
<dbReference type="AlphaFoldDB" id="A0A316DNK3"/>
<dbReference type="EMBL" id="JACWLN010000015">
    <property type="protein sequence ID" value="MBD1262929.1"/>
    <property type="molecule type" value="Genomic_DNA"/>
</dbReference>